<dbReference type="RefSeq" id="WP_187070204.1">
    <property type="nucleotide sequence ID" value="NZ_JACRYL010000003.1"/>
</dbReference>
<dbReference type="EMBL" id="JACRYL010000003">
    <property type="protein sequence ID" value="MBC6109722.1"/>
    <property type="molecule type" value="Genomic_DNA"/>
</dbReference>
<evidence type="ECO:0008006" key="4">
    <source>
        <dbReference type="Google" id="ProtNLM"/>
    </source>
</evidence>
<reference evidence="2 3" key="1">
    <citation type="submission" date="2020-08" db="EMBL/GenBank/DDBJ databases">
        <authorList>
            <person name="Sun Q."/>
            <person name="Inoue M."/>
        </authorList>
    </citation>
    <scope>NUCLEOTIDE SEQUENCE [LARGE SCALE GENOMIC DNA]</scope>
    <source>
        <strain evidence="2 3">CCM 8938</strain>
    </source>
</reference>
<comment type="caution">
    <text evidence="2">The sequence shown here is derived from an EMBL/GenBank/DDBJ whole genome shotgun (WGS) entry which is preliminary data.</text>
</comment>
<keyword evidence="1" id="KW-0732">Signal</keyword>
<accession>A0ABR7KNS4</accession>
<proteinExistence type="predicted"/>
<keyword evidence="3" id="KW-1185">Reference proteome</keyword>
<dbReference type="Proteomes" id="UP000652755">
    <property type="component" value="Unassembled WGS sequence"/>
</dbReference>
<sequence>MKLTLLSIFLMFSVHSIAQDESSPNKNTKKNSIYIEALGNAIVYSVNYDRIIPISNHLKLAPRVGFEFLPRTKRNNKTFGEKYGNWSFPLELNLLWGKDQGSKNLFEGGIGLGFFSMIKGYTLDQNEEISTTHYQMAKISTLRLGYRHQKPEGGLMYRAGLLIRLSQDDFSKSRVGDDLFYVLWPAFSVGYTF</sequence>
<evidence type="ECO:0000313" key="3">
    <source>
        <dbReference type="Proteomes" id="UP000652755"/>
    </source>
</evidence>
<evidence type="ECO:0000313" key="2">
    <source>
        <dbReference type="EMBL" id="MBC6109722.1"/>
    </source>
</evidence>
<feature type="signal peptide" evidence="1">
    <location>
        <begin position="1"/>
        <end position="18"/>
    </location>
</feature>
<gene>
    <name evidence="2" type="ORF">H7U22_04740</name>
</gene>
<protein>
    <recommendedName>
        <fullName evidence="4">DUF3575 domain-containing protein</fullName>
    </recommendedName>
</protein>
<feature type="chain" id="PRO_5046541240" description="DUF3575 domain-containing protein" evidence="1">
    <location>
        <begin position="19"/>
        <end position="193"/>
    </location>
</feature>
<evidence type="ECO:0000256" key="1">
    <source>
        <dbReference type="SAM" id="SignalP"/>
    </source>
</evidence>
<organism evidence="2 3">
    <name type="scientific">Pedobacter fastidiosus</name>
    <dbReference type="NCBI Taxonomy" id="2765361"/>
    <lineage>
        <taxon>Bacteria</taxon>
        <taxon>Pseudomonadati</taxon>
        <taxon>Bacteroidota</taxon>
        <taxon>Sphingobacteriia</taxon>
        <taxon>Sphingobacteriales</taxon>
        <taxon>Sphingobacteriaceae</taxon>
        <taxon>Pedobacter</taxon>
    </lineage>
</organism>
<name>A0ABR7KNS4_9SPHI</name>